<dbReference type="SUPFAM" id="SSF50129">
    <property type="entry name" value="GroES-like"/>
    <property type="match status" value="1"/>
</dbReference>
<dbReference type="GO" id="GO:0016491">
    <property type="term" value="F:oxidoreductase activity"/>
    <property type="evidence" value="ECO:0007669"/>
    <property type="project" value="InterPro"/>
</dbReference>
<sequence>MKAVQIMSFGTADVLRINDVDRPAPGVGEVLVSVEATSVNGHDVIVRTGELKMMSGRRFPIGTGLDFAGTVVATGTDVARFRAGDRVWGMVHPRRRHTVAAAAEYVVVSADRISHAPADLAAVDAAALVVAGSTALIALRDSVRLTSGERVLVRGAAGGVGTAAVQLAHAMGGHVTALARDRHAELLTDLGADEVLDYGTTTSDRIGPFDVIVDTVGSELHCYRSRLAKGGRMVTVGLSPSALAEIAASSLHGSRRIRTFSANPHTPVLRDLAVQVASGALRPVIDSVYPLADIAAAHRAFERGGVVGKHVVTVPRSSV</sequence>
<evidence type="ECO:0000313" key="2">
    <source>
        <dbReference type="EMBL" id="RMB82597.1"/>
    </source>
</evidence>
<dbReference type="SUPFAM" id="SSF51735">
    <property type="entry name" value="NAD(P)-binding Rossmann-fold domains"/>
    <property type="match status" value="1"/>
</dbReference>
<dbReference type="OrthoDB" id="3727682at2"/>
<dbReference type="RefSeq" id="WP_121892512.1">
    <property type="nucleotide sequence ID" value="NZ_PENI01000021.1"/>
</dbReference>
<dbReference type="SMART" id="SM00829">
    <property type="entry name" value="PKS_ER"/>
    <property type="match status" value="1"/>
</dbReference>
<evidence type="ECO:0000313" key="3">
    <source>
        <dbReference type="Proteomes" id="UP000270471"/>
    </source>
</evidence>
<dbReference type="Gene3D" id="3.90.180.10">
    <property type="entry name" value="Medium-chain alcohol dehydrogenases, catalytic domain"/>
    <property type="match status" value="1"/>
</dbReference>
<dbReference type="InterPro" id="IPR052733">
    <property type="entry name" value="Chloroplast_QOR"/>
</dbReference>
<name>A0A3M0I000_9ACTN</name>
<dbReference type="CDD" id="cd08267">
    <property type="entry name" value="MDR1"/>
    <property type="match status" value="1"/>
</dbReference>
<dbReference type="InterPro" id="IPR013154">
    <property type="entry name" value="ADH-like_N"/>
</dbReference>
<dbReference type="InterPro" id="IPR020843">
    <property type="entry name" value="ER"/>
</dbReference>
<dbReference type="PANTHER" id="PTHR44013">
    <property type="entry name" value="ZINC-TYPE ALCOHOL DEHYDROGENASE-LIKE PROTEIN C16A3.02C"/>
    <property type="match status" value="1"/>
</dbReference>
<accession>A0A3M0I000</accession>
<dbReference type="AlphaFoldDB" id="A0A3M0I000"/>
<dbReference type="Gene3D" id="3.40.50.720">
    <property type="entry name" value="NAD(P)-binding Rossmann-like Domain"/>
    <property type="match status" value="1"/>
</dbReference>
<proteinExistence type="predicted"/>
<organism evidence="2 3">
    <name type="scientific">Streptomyces shenzhenensis</name>
    <dbReference type="NCBI Taxonomy" id="943815"/>
    <lineage>
        <taxon>Bacteria</taxon>
        <taxon>Bacillati</taxon>
        <taxon>Actinomycetota</taxon>
        <taxon>Actinomycetes</taxon>
        <taxon>Kitasatosporales</taxon>
        <taxon>Streptomycetaceae</taxon>
        <taxon>Streptomyces</taxon>
    </lineage>
</organism>
<dbReference type="EMBL" id="PENI01000021">
    <property type="protein sequence ID" value="RMB82597.1"/>
    <property type="molecule type" value="Genomic_DNA"/>
</dbReference>
<dbReference type="Proteomes" id="UP000270471">
    <property type="component" value="Unassembled WGS sequence"/>
</dbReference>
<dbReference type="Pfam" id="PF08240">
    <property type="entry name" value="ADH_N"/>
    <property type="match status" value="1"/>
</dbReference>
<dbReference type="InterPro" id="IPR011032">
    <property type="entry name" value="GroES-like_sf"/>
</dbReference>
<dbReference type="InterPro" id="IPR036291">
    <property type="entry name" value="NAD(P)-bd_dom_sf"/>
</dbReference>
<gene>
    <name evidence="2" type="ORF">CTZ28_27935</name>
</gene>
<dbReference type="PANTHER" id="PTHR44013:SF1">
    <property type="entry name" value="ZINC-TYPE ALCOHOL DEHYDROGENASE-LIKE PROTEIN C16A3.02C"/>
    <property type="match status" value="1"/>
</dbReference>
<evidence type="ECO:0000259" key="1">
    <source>
        <dbReference type="SMART" id="SM00829"/>
    </source>
</evidence>
<feature type="domain" description="Enoyl reductase (ER)" evidence="1">
    <location>
        <begin position="10"/>
        <end position="312"/>
    </location>
</feature>
<reference evidence="2 3" key="1">
    <citation type="submission" date="2017-11" db="EMBL/GenBank/DDBJ databases">
        <title>Draft genome of actinobacteria isolated from guarana (Paullinia cupana (Mart.) Ducke.</title>
        <authorList>
            <person name="Siqueira K.A."/>
            <person name="Liotti R.G."/>
            <person name="Mendes T.A.O."/>
            <person name="Soares M.A."/>
        </authorList>
    </citation>
    <scope>NUCLEOTIDE SEQUENCE [LARGE SCALE GENOMIC DNA]</scope>
    <source>
        <strain evidence="2 3">193</strain>
    </source>
</reference>
<comment type="caution">
    <text evidence="2">The sequence shown here is derived from an EMBL/GenBank/DDBJ whole genome shotgun (WGS) entry which is preliminary data.</text>
</comment>
<dbReference type="Pfam" id="PF13602">
    <property type="entry name" value="ADH_zinc_N_2"/>
    <property type="match status" value="1"/>
</dbReference>
<protein>
    <submittedName>
        <fullName evidence="2">NADPH:quinone reductase</fullName>
    </submittedName>
</protein>
<keyword evidence="3" id="KW-1185">Reference proteome</keyword>